<keyword evidence="2 10" id="KW-0547">Nucleotide-binding</keyword>
<evidence type="ECO:0000313" key="14">
    <source>
        <dbReference type="Proteomes" id="UP000179360"/>
    </source>
</evidence>
<comment type="caution">
    <text evidence="13">The sequence shown here is derived from an EMBL/GenBank/DDBJ whole genome shotgun (WGS) entry which is preliminary data.</text>
</comment>
<dbReference type="AlphaFoldDB" id="A0A1F6TJN3"/>
<evidence type="ECO:0000256" key="7">
    <source>
        <dbReference type="ARBA" id="ARBA00034617"/>
    </source>
</evidence>
<organism evidence="13 14">
    <name type="scientific">Candidatus Muproteobacteria bacterium RIFCSPHIGHO2_01_FULL_65_16</name>
    <dbReference type="NCBI Taxonomy" id="1817764"/>
    <lineage>
        <taxon>Bacteria</taxon>
        <taxon>Pseudomonadati</taxon>
        <taxon>Pseudomonadota</taxon>
        <taxon>Candidatus Muproteobacteria</taxon>
    </lineage>
</organism>
<feature type="binding site" evidence="10">
    <location>
        <begin position="23"/>
        <end position="30"/>
    </location>
    <ligand>
        <name>ATP</name>
        <dbReference type="ChEBI" id="CHEBI:30616"/>
    </ligand>
</feature>
<keyword evidence="3 10" id="KW-0378">Hydrolase</keyword>
<evidence type="ECO:0000256" key="9">
    <source>
        <dbReference type="ARBA" id="ARBA00048988"/>
    </source>
</evidence>
<dbReference type="GO" id="GO:0043138">
    <property type="term" value="F:3'-5' DNA helicase activity"/>
    <property type="evidence" value="ECO:0007669"/>
    <property type="project" value="UniProtKB-EC"/>
</dbReference>
<evidence type="ECO:0000259" key="12">
    <source>
        <dbReference type="PROSITE" id="PS51217"/>
    </source>
</evidence>
<evidence type="ECO:0000256" key="5">
    <source>
        <dbReference type="ARBA" id="ARBA00022840"/>
    </source>
</evidence>
<dbReference type="InterPro" id="IPR013986">
    <property type="entry name" value="DExx_box_DNA_helicase_dom_sf"/>
</dbReference>
<dbReference type="STRING" id="1817764.A2637_07865"/>
<dbReference type="InterPro" id="IPR027417">
    <property type="entry name" value="P-loop_NTPase"/>
</dbReference>
<feature type="domain" description="UvrD-like helicase C-terminal" evidence="12">
    <location>
        <begin position="284"/>
        <end position="564"/>
    </location>
</feature>
<name>A0A1F6TJN3_9PROT</name>
<proteinExistence type="inferred from homology"/>
<keyword evidence="5 10" id="KW-0067">ATP-binding</keyword>
<evidence type="ECO:0000259" key="11">
    <source>
        <dbReference type="PROSITE" id="PS51198"/>
    </source>
</evidence>
<keyword evidence="4 10" id="KW-0347">Helicase</keyword>
<reference evidence="13 14" key="1">
    <citation type="journal article" date="2016" name="Nat. Commun.">
        <title>Thousands of microbial genomes shed light on interconnected biogeochemical processes in an aquifer system.</title>
        <authorList>
            <person name="Anantharaman K."/>
            <person name="Brown C.T."/>
            <person name="Hug L.A."/>
            <person name="Sharon I."/>
            <person name="Castelle C.J."/>
            <person name="Probst A.J."/>
            <person name="Thomas B.C."/>
            <person name="Singh A."/>
            <person name="Wilkins M.J."/>
            <person name="Karaoz U."/>
            <person name="Brodie E.L."/>
            <person name="Williams K.H."/>
            <person name="Hubbard S.S."/>
            <person name="Banfield J.F."/>
        </authorList>
    </citation>
    <scope>NUCLEOTIDE SEQUENCE [LARGE SCALE GENOMIC DNA]</scope>
</reference>
<comment type="catalytic activity">
    <reaction evidence="7">
        <text>Couples ATP hydrolysis with the unwinding of duplex DNA by translocating in the 3'-5' direction.</text>
        <dbReference type="EC" id="5.6.2.4"/>
    </reaction>
</comment>
<dbReference type="Gene3D" id="1.10.10.160">
    <property type="match status" value="1"/>
</dbReference>
<dbReference type="CDD" id="cd17932">
    <property type="entry name" value="DEXQc_UvrD"/>
    <property type="match status" value="1"/>
</dbReference>
<dbReference type="GO" id="GO:0003677">
    <property type="term" value="F:DNA binding"/>
    <property type="evidence" value="ECO:0007669"/>
    <property type="project" value="InterPro"/>
</dbReference>
<dbReference type="InterPro" id="IPR014017">
    <property type="entry name" value="DNA_helicase_UvrD-like_C"/>
</dbReference>
<dbReference type="GO" id="GO:0005524">
    <property type="term" value="F:ATP binding"/>
    <property type="evidence" value="ECO:0007669"/>
    <property type="project" value="UniProtKB-UniRule"/>
</dbReference>
<dbReference type="PANTHER" id="PTHR11070">
    <property type="entry name" value="UVRD / RECB / PCRA DNA HELICASE FAMILY MEMBER"/>
    <property type="match status" value="1"/>
</dbReference>
<dbReference type="GO" id="GO:0005829">
    <property type="term" value="C:cytosol"/>
    <property type="evidence" value="ECO:0007669"/>
    <property type="project" value="TreeGrafter"/>
</dbReference>
<evidence type="ECO:0000256" key="4">
    <source>
        <dbReference type="ARBA" id="ARBA00022806"/>
    </source>
</evidence>
<dbReference type="Gene3D" id="1.10.486.10">
    <property type="entry name" value="PCRA, domain 4"/>
    <property type="match status" value="1"/>
</dbReference>
<feature type="domain" description="UvrD-like helicase ATP-binding" evidence="11">
    <location>
        <begin position="2"/>
        <end position="283"/>
    </location>
</feature>
<evidence type="ECO:0000256" key="1">
    <source>
        <dbReference type="ARBA" id="ARBA00009922"/>
    </source>
</evidence>
<dbReference type="Proteomes" id="UP000179360">
    <property type="component" value="Unassembled WGS sequence"/>
</dbReference>
<dbReference type="Pfam" id="PF13361">
    <property type="entry name" value="UvrD_C"/>
    <property type="match status" value="1"/>
</dbReference>
<protein>
    <recommendedName>
        <fullName evidence="8">DNA 3'-5' helicase</fullName>
        <ecNumber evidence="8">5.6.2.4</ecNumber>
    </recommendedName>
</protein>
<evidence type="ECO:0000256" key="3">
    <source>
        <dbReference type="ARBA" id="ARBA00022801"/>
    </source>
</evidence>
<dbReference type="EC" id="5.6.2.4" evidence="8"/>
<evidence type="ECO:0000256" key="10">
    <source>
        <dbReference type="PROSITE-ProRule" id="PRU00560"/>
    </source>
</evidence>
<dbReference type="Gene3D" id="3.40.50.300">
    <property type="entry name" value="P-loop containing nucleotide triphosphate hydrolases"/>
    <property type="match status" value="2"/>
</dbReference>
<evidence type="ECO:0000256" key="6">
    <source>
        <dbReference type="ARBA" id="ARBA00023235"/>
    </source>
</evidence>
<comment type="similarity">
    <text evidence="1">Belongs to the helicase family. UvrD subfamily.</text>
</comment>
<comment type="catalytic activity">
    <reaction evidence="9">
        <text>ATP + H2O = ADP + phosphate + H(+)</text>
        <dbReference type="Rhea" id="RHEA:13065"/>
        <dbReference type="ChEBI" id="CHEBI:15377"/>
        <dbReference type="ChEBI" id="CHEBI:15378"/>
        <dbReference type="ChEBI" id="CHEBI:30616"/>
        <dbReference type="ChEBI" id="CHEBI:43474"/>
        <dbReference type="ChEBI" id="CHEBI:456216"/>
        <dbReference type="EC" id="5.6.2.4"/>
    </reaction>
</comment>
<evidence type="ECO:0000256" key="2">
    <source>
        <dbReference type="ARBA" id="ARBA00022741"/>
    </source>
</evidence>
<dbReference type="SUPFAM" id="SSF52540">
    <property type="entry name" value="P-loop containing nucleoside triphosphate hydrolases"/>
    <property type="match status" value="1"/>
</dbReference>
<dbReference type="PROSITE" id="PS51217">
    <property type="entry name" value="UVRD_HELICASE_CTER"/>
    <property type="match status" value="1"/>
</dbReference>
<dbReference type="PANTHER" id="PTHR11070:SF64">
    <property type="entry name" value="ATP-DEPENDENT DNA HELICASE REP"/>
    <property type="match status" value="1"/>
</dbReference>
<evidence type="ECO:0000256" key="8">
    <source>
        <dbReference type="ARBA" id="ARBA00034808"/>
    </source>
</evidence>
<keyword evidence="6" id="KW-0413">Isomerase</keyword>
<evidence type="ECO:0000313" key="13">
    <source>
        <dbReference type="EMBL" id="OGI45286.1"/>
    </source>
</evidence>
<accession>A0A1F6TJN3</accession>
<gene>
    <name evidence="13" type="ORF">A2637_07865</name>
</gene>
<dbReference type="GO" id="GO:0000725">
    <property type="term" value="P:recombinational repair"/>
    <property type="evidence" value="ECO:0007669"/>
    <property type="project" value="TreeGrafter"/>
</dbReference>
<dbReference type="Pfam" id="PF00580">
    <property type="entry name" value="UvrD-helicase"/>
    <property type="match status" value="1"/>
</dbReference>
<dbReference type="InterPro" id="IPR000212">
    <property type="entry name" value="DNA_helicase_UvrD/REP"/>
</dbReference>
<dbReference type="EMBL" id="MFSY01000084">
    <property type="protein sequence ID" value="OGI45286.1"/>
    <property type="molecule type" value="Genomic_DNA"/>
</dbReference>
<dbReference type="InterPro" id="IPR014016">
    <property type="entry name" value="UvrD-like_ATP-bd"/>
</dbReference>
<dbReference type="GO" id="GO:0016887">
    <property type="term" value="F:ATP hydrolysis activity"/>
    <property type="evidence" value="ECO:0007669"/>
    <property type="project" value="RHEA"/>
</dbReference>
<dbReference type="PROSITE" id="PS51198">
    <property type="entry name" value="UVRD_HELICASE_ATP_BIND"/>
    <property type="match status" value="1"/>
</dbReference>
<sequence length="682" mass="76246">MAELNPHQKTAVHYVNGPLLVLAGAGSGKTTVVTHKLAWLVRDYGLAPRHIAALTGSNKAARAMKTCAADLLSGDQAKALTIGTAHALGLNILRSRLKDAGHRPGFSIYDAEESRALLAKLLAAQRQQAGGKDLPAQVQERIALWKRALTTPEQAQAESGDQLHDVAARIYGEYEQRLRAYNALDLDDLILRPVRLLQEQPEILAEWRKRIQYLLVDDYQDASVVQHELVKLLVGERGGLTVAGDDDQSAPAGRGARPPGLKRLQQDYPRLKLIRLEQNYRSTGRILKAANALIAHNPRDFEKTLWCELDYGEPMRVFKARREEHEAELVVADLLRHKLKTGANFRDYAILAREPAQARVFERALRERRIPYFLGGVESIFDKTEIKDVLAYLRLLCNPDDDQAFLRVVNTPRREIGPATLEQLAQHAAELGVSLVQASLDDGLERRLGARQLAPLRAFTKWAAEAVGRVRKNEPVKIVSDVIAELHYEEWLRETCNDDKIAARRMESILELVNWLQRLARQSEEKRTLGDLIGDLTLIGYLEQDCEDNPGNCVALMTLHAARGMEFQHVYMAGMEEGLLPHRSSLAEPVPSELAGEGQALEGERRLAYIGVTRAQTTLTFSYAEQRRRGGEIVISRPSRFLHELPLEDLCWEEMSETAGPQVILAAAEERLAGLRTIFGPD</sequence>